<dbReference type="InParanoid" id="F0X9Z7"/>
<dbReference type="STRING" id="655863.F0X9Z7"/>
<evidence type="ECO:0000259" key="4">
    <source>
        <dbReference type="PROSITE" id="PS50089"/>
    </source>
</evidence>
<dbReference type="GO" id="GO:0005737">
    <property type="term" value="C:cytoplasm"/>
    <property type="evidence" value="ECO:0007669"/>
    <property type="project" value="TreeGrafter"/>
</dbReference>
<keyword evidence="1" id="KW-0479">Metal-binding</keyword>
<protein>
    <submittedName>
        <fullName evidence="5">Ring finger domain protein</fullName>
    </submittedName>
</protein>
<dbReference type="InterPro" id="IPR013083">
    <property type="entry name" value="Znf_RING/FYVE/PHD"/>
</dbReference>
<gene>
    <name evidence="5" type="ORF">CMQ_3530</name>
</gene>
<evidence type="ECO:0000256" key="2">
    <source>
        <dbReference type="SAM" id="MobiDB-lite"/>
    </source>
</evidence>
<evidence type="ECO:0000256" key="1">
    <source>
        <dbReference type="PROSITE-ProRule" id="PRU00175"/>
    </source>
</evidence>
<keyword evidence="1" id="KW-0862">Zinc</keyword>
<dbReference type="AlphaFoldDB" id="F0X9Z7"/>
<keyword evidence="3" id="KW-1133">Transmembrane helix</keyword>
<feature type="transmembrane region" description="Helical" evidence="3">
    <location>
        <begin position="233"/>
        <end position="259"/>
    </location>
</feature>
<dbReference type="GO" id="GO:0008270">
    <property type="term" value="F:zinc ion binding"/>
    <property type="evidence" value="ECO:0007669"/>
    <property type="project" value="UniProtKB-KW"/>
</dbReference>
<dbReference type="Pfam" id="PF13639">
    <property type="entry name" value="zf-RING_2"/>
    <property type="match status" value="1"/>
</dbReference>
<evidence type="ECO:0000313" key="5">
    <source>
        <dbReference type="EMBL" id="EFX05461.1"/>
    </source>
</evidence>
<reference evidence="5 6" key="1">
    <citation type="journal article" date="2011" name="Proc. Natl. Acad. Sci. U.S.A.">
        <title>Genome and transcriptome analyses of the mountain pine beetle-fungal symbiont Grosmannia clavigera, a lodgepole pine pathogen.</title>
        <authorList>
            <person name="DiGuistini S."/>
            <person name="Wang Y."/>
            <person name="Liao N.Y."/>
            <person name="Taylor G."/>
            <person name="Tanguay P."/>
            <person name="Feau N."/>
            <person name="Henrissat B."/>
            <person name="Chan S.K."/>
            <person name="Hesse-Orce U."/>
            <person name="Alamouti S.M."/>
            <person name="Tsui C.K.M."/>
            <person name="Docking R.T."/>
            <person name="Levasseur A."/>
            <person name="Haridas S."/>
            <person name="Robertson G."/>
            <person name="Birol I."/>
            <person name="Holt R.A."/>
            <person name="Marra M.A."/>
            <person name="Hamelin R.C."/>
            <person name="Hirst M."/>
            <person name="Jones S.J.M."/>
            <person name="Bohlmann J."/>
            <person name="Breuil C."/>
        </authorList>
    </citation>
    <scope>NUCLEOTIDE SEQUENCE [LARGE SCALE GENOMIC DNA]</scope>
    <source>
        <strain evidence="6">kw1407 / UAMH 11150</strain>
    </source>
</reference>
<keyword evidence="1" id="KW-0863">Zinc-finger</keyword>
<dbReference type="PANTHER" id="PTHR22765">
    <property type="entry name" value="RING FINGER AND PROTEASE ASSOCIATED DOMAIN-CONTAINING"/>
    <property type="match status" value="1"/>
</dbReference>
<dbReference type="GO" id="GO:0006511">
    <property type="term" value="P:ubiquitin-dependent protein catabolic process"/>
    <property type="evidence" value="ECO:0007669"/>
    <property type="project" value="TreeGrafter"/>
</dbReference>
<feature type="region of interest" description="Disordered" evidence="2">
    <location>
        <begin position="308"/>
        <end position="328"/>
    </location>
</feature>
<dbReference type="Gene3D" id="3.30.40.10">
    <property type="entry name" value="Zinc/RING finger domain, C3HC4 (zinc finger)"/>
    <property type="match status" value="1"/>
</dbReference>
<feature type="compositionally biased region" description="Basic and acidic residues" evidence="2">
    <location>
        <begin position="538"/>
        <end position="552"/>
    </location>
</feature>
<dbReference type="eggNOG" id="KOG0800">
    <property type="taxonomic scope" value="Eukaryota"/>
</dbReference>
<dbReference type="OrthoDB" id="21204at2759"/>
<accession>F0X9Z7</accession>
<dbReference type="PROSITE" id="PS50089">
    <property type="entry name" value="ZF_RING_2"/>
    <property type="match status" value="1"/>
</dbReference>
<dbReference type="Proteomes" id="UP000007796">
    <property type="component" value="Unassembled WGS sequence"/>
</dbReference>
<organism evidence="6">
    <name type="scientific">Grosmannia clavigera (strain kw1407 / UAMH 11150)</name>
    <name type="common">Blue stain fungus</name>
    <name type="synonym">Graphiocladiella clavigera</name>
    <dbReference type="NCBI Taxonomy" id="655863"/>
    <lineage>
        <taxon>Eukaryota</taxon>
        <taxon>Fungi</taxon>
        <taxon>Dikarya</taxon>
        <taxon>Ascomycota</taxon>
        <taxon>Pezizomycotina</taxon>
        <taxon>Sordariomycetes</taxon>
        <taxon>Sordariomycetidae</taxon>
        <taxon>Ophiostomatales</taxon>
        <taxon>Ophiostomataceae</taxon>
        <taxon>Leptographium</taxon>
    </lineage>
</organism>
<evidence type="ECO:0000313" key="6">
    <source>
        <dbReference type="Proteomes" id="UP000007796"/>
    </source>
</evidence>
<dbReference type="EMBL" id="GL629735">
    <property type="protein sequence ID" value="EFX05461.1"/>
    <property type="molecule type" value="Genomic_DNA"/>
</dbReference>
<dbReference type="CDD" id="cd16454">
    <property type="entry name" value="RING-H2_PA-TM-RING"/>
    <property type="match status" value="1"/>
</dbReference>
<dbReference type="SMART" id="SM00184">
    <property type="entry name" value="RING"/>
    <property type="match status" value="1"/>
</dbReference>
<proteinExistence type="predicted"/>
<keyword evidence="3" id="KW-0472">Membrane</keyword>
<feature type="domain" description="RING-type" evidence="4">
    <location>
        <begin position="412"/>
        <end position="455"/>
    </location>
</feature>
<dbReference type="GeneID" id="25976641"/>
<dbReference type="SUPFAM" id="SSF57850">
    <property type="entry name" value="RING/U-box"/>
    <property type="match status" value="1"/>
</dbReference>
<evidence type="ECO:0000256" key="3">
    <source>
        <dbReference type="SAM" id="Phobius"/>
    </source>
</evidence>
<keyword evidence="3" id="KW-0812">Transmembrane</keyword>
<dbReference type="GO" id="GO:0061630">
    <property type="term" value="F:ubiquitin protein ligase activity"/>
    <property type="evidence" value="ECO:0007669"/>
    <property type="project" value="TreeGrafter"/>
</dbReference>
<name>F0X9Z7_GROCL</name>
<dbReference type="InterPro" id="IPR051826">
    <property type="entry name" value="E3_ubiquitin-ligase_domain"/>
</dbReference>
<dbReference type="HOGENOM" id="CLU_027981_1_2_1"/>
<dbReference type="RefSeq" id="XP_014174943.1">
    <property type="nucleotide sequence ID" value="XM_014319468.1"/>
</dbReference>
<feature type="region of interest" description="Disordered" evidence="2">
    <location>
        <begin position="530"/>
        <end position="565"/>
    </location>
</feature>
<sequence length="585" mass="64534">MSSPHYRPPLSPHRLSLLFSDPVWSGKDTIPSTIIRNLTALWKDIAYNDDVTDNLTVLTSKYTATENGVLQGLLYVPDLDSDDPCADYARQYVPDSAVRQSDLPATNYNLIAVAPWFNSSCTKAYLASAREDPLRAFLFYVPTGELASTPDSDSDIWDLGDGGSWKSENHYPIFAVSGSLGSEMMYQLGLYSGNITEVPNGDNISNLYNPDSSDYIRIWTQLTVTTPTGLPNVWVFVLAIAGVVLVVVILTVFLMHAVWRRRRISLRRRVVAGDVNLEIMNIKRLTVPACHVHKFPLFTYSYDPPQSPPLPKAVPSSPTGMTASAASPALTTSQPLPYQSSTTLEAACHHNASAPGLAGTNDFAALSSTLGAESRGECGTETNRHDPTASSTKATFVAAAPVVGDLDYQPTCQICLENFEDRATIIRELPCGHIFHPDCIDEFLCQISSLCPLCKASMLPRGYCPIITNAMVRRERAIRRLRERVDVAASDDESAHGRIRSWGSSVSKRLHSSKPRLPPTFSASIELAAQTSPTDPTAQRHDRRAVVSEATRRRMRHLARTDADREETDRPRWRIIGRKVFPGFL</sequence>
<dbReference type="InterPro" id="IPR001841">
    <property type="entry name" value="Znf_RING"/>
</dbReference>
<keyword evidence="6" id="KW-1185">Reference proteome</keyword>
<dbReference type="PANTHER" id="PTHR22765:SF413">
    <property type="entry name" value="FINGER DOMAIN PROTEIN, PUTATIVE (AFU_ORTHOLOGUE AFUA_1G04600)-RELATED"/>
    <property type="match status" value="1"/>
</dbReference>